<organism evidence="1 4">
    <name type="scientific">Pseudoalteromonas aurantia</name>
    <dbReference type="NCBI Taxonomy" id="43654"/>
    <lineage>
        <taxon>Bacteria</taxon>
        <taxon>Pseudomonadati</taxon>
        <taxon>Pseudomonadota</taxon>
        <taxon>Gammaproteobacteria</taxon>
        <taxon>Alteromonadales</taxon>
        <taxon>Pseudoalteromonadaceae</taxon>
        <taxon>Pseudoalteromonas</taxon>
    </lineage>
</organism>
<dbReference type="InterPro" id="IPR007459">
    <property type="entry name" value="DNA_pol3_chi"/>
</dbReference>
<proteinExistence type="predicted"/>
<evidence type="ECO:0000313" key="3">
    <source>
        <dbReference type="Proteomes" id="UP000307164"/>
    </source>
</evidence>
<dbReference type="InterPro" id="IPR036768">
    <property type="entry name" value="PolIII_chi_sf"/>
</dbReference>
<accession>A0A5S3UXP4</accession>
<dbReference type="RefSeq" id="WP_119861177.1">
    <property type="nucleotide sequence ID" value="NZ_PNBW01000119.1"/>
</dbReference>
<dbReference type="SUPFAM" id="SSF102400">
    <property type="entry name" value="DNA polymerase III chi subunit"/>
    <property type="match status" value="1"/>
</dbReference>
<name>A0A5S3UXP4_9GAMM</name>
<dbReference type="AlphaFoldDB" id="A0A5S3UXP4"/>
<dbReference type="OrthoDB" id="5297568at2"/>
<dbReference type="GO" id="GO:0003887">
    <property type="term" value="F:DNA-directed DNA polymerase activity"/>
    <property type="evidence" value="ECO:0007669"/>
    <property type="project" value="InterPro"/>
</dbReference>
<dbReference type="Pfam" id="PF04364">
    <property type="entry name" value="DNA_pol3_chi"/>
    <property type="match status" value="1"/>
</dbReference>
<dbReference type="GO" id="GO:0006260">
    <property type="term" value="P:DNA replication"/>
    <property type="evidence" value="ECO:0007669"/>
    <property type="project" value="InterPro"/>
</dbReference>
<dbReference type="Proteomes" id="UP000307164">
    <property type="component" value="Unassembled WGS sequence"/>
</dbReference>
<dbReference type="Gene3D" id="3.40.50.10110">
    <property type="entry name" value="DNA polymerase III subunit chi"/>
    <property type="match status" value="1"/>
</dbReference>
<protein>
    <submittedName>
        <fullName evidence="1">DNA polymerase III subunit chi</fullName>
    </submittedName>
</protein>
<comment type="caution">
    <text evidence="1">The sequence shown here is derived from an EMBL/GenBank/DDBJ whole genome shotgun (WGS) entry which is preliminary data.</text>
</comment>
<reference evidence="3 4" key="2">
    <citation type="submission" date="2019-06" db="EMBL/GenBank/DDBJ databases">
        <title>Co-occurence of chitin degradation, pigmentation and bioactivity in marine Pseudoalteromonas.</title>
        <authorList>
            <person name="Sonnenschein E.C."/>
            <person name="Bech P.K."/>
        </authorList>
    </citation>
    <scope>NUCLEOTIDE SEQUENCE [LARGE SCALE GENOMIC DNA]</scope>
    <source>
        <strain evidence="4">S3790</strain>
        <strain evidence="2 3">S3895</strain>
    </source>
</reference>
<evidence type="ECO:0000313" key="4">
    <source>
        <dbReference type="Proteomes" id="UP000307217"/>
    </source>
</evidence>
<dbReference type="EMBL" id="PNBX01000137">
    <property type="protein sequence ID" value="TMO62463.1"/>
    <property type="molecule type" value="Genomic_DNA"/>
</dbReference>
<dbReference type="Proteomes" id="UP000307217">
    <property type="component" value="Unassembled WGS sequence"/>
</dbReference>
<dbReference type="PANTHER" id="PTHR38767:SF1">
    <property type="entry name" value="DNA POLYMERASE III SUBUNIT CHI"/>
    <property type="match status" value="1"/>
</dbReference>
<reference evidence="3 4" key="1">
    <citation type="submission" date="2018-01" db="EMBL/GenBank/DDBJ databases">
        <authorList>
            <person name="Paulsen S."/>
            <person name="Gram L.K."/>
        </authorList>
    </citation>
    <scope>NUCLEOTIDE SEQUENCE [LARGE SCALE GENOMIC DNA]</scope>
    <source>
        <strain evidence="1 4">S3790</strain>
        <strain evidence="2 3">S3895</strain>
    </source>
</reference>
<dbReference type="EMBL" id="PNBW01000119">
    <property type="protein sequence ID" value="TMO71009.1"/>
    <property type="molecule type" value="Genomic_DNA"/>
</dbReference>
<dbReference type="PANTHER" id="PTHR38767">
    <property type="entry name" value="DNA POLYMERASE III SUBUNIT CHI"/>
    <property type="match status" value="1"/>
</dbReference>
<evidence type="ECO:0000313" key="2">
    <source>
        <dbReference type="EMBL" id="TMO71009.1"/>
    </source>
</evidence>
<gene>
    <name evidence="1" type="ORF">CWC19_20305</name>
    <name evidence="2" type="ORF">CWC20_18710</name>
</gene>
<dbReference type="GO" id="GO:0032298">
    <property type="term" value="P:positive regulation of DNA-templated DNA replication initiation"/>
    <property type="evidence" value="ECO:0007669"/>
    <property type="project" value="TreeGrafter"/>
</dbReference>
<reference evidence="1" key="3">
    <citation type="submission" date="2019-09" db="EMBL/GenBank/DDBJ databases">
        <title>Co-occurence of chitin degradation, pigmentation and bioactivity in marine Pseudoalteromonas.</title>
        <authorList>
            <person name="Sonnenschein E.C."/>
            <person name="Bech P.K."/>
        </authorList>
    </citation>
    <scope>NUCLEOTIDE SEQUENCE</scope>
    <source>
        <strain evidence="1">S3790</strain>
    </source>
</reference>
<keyword evidence="3" id="KW-1185">Reference proteome</keyword>
<dbReference type="GO" id="GO:0003677">
    <property type="term" value="F:DNA binding"/>
    <property type="evidence" value="ECO:0007669"/>
    <property type="project" value="InterPro"/>
</dbReference>
<evidence type="ECO:0000313" key="1">
    <source>
        <dbReference type="EMBL" id="TMO62463.1"/>
    </source>
</evidence>
<sequence length="148" mass="16724">MTINAQFYVLKHDNELGATCPAHFDLAARTAAKQYRAGQRIFIYVDSIDDAHVIDEHLWCFEPDSFVPHNLQGEGPKGGAPVEIGQTPPVGKRTVLINLATHLPDFIRRFSMVYDFVPAEQNAKQAARERFKRLRQFGANISTKEIEN</sequence>